<keyword evidence="3 6" id="KW-1133">Transmembrane helix</keyword>
<reference evidence="8" key="1">
    <citation type="submission" date="2019-04" db="EMBL/GenBank/DDBJ databases">
        <title>Sequencing of skin fungus with MAO and IRED activity.</title>
        <authorList>
            <person name="Marsaioli A.J."/>
            <person name="Bonatto J.M.C."/>
            <person name="Reis Junior O."/>
        </authorList>
    </citation>
    <scope>NUCLEOTIDE SEQUENCE</scope>
    <source>
        <strain evidence="8">28M1</strain>
    </source>
</reference>
<feature type="domain" description="Wax synthase" evidence="7">
    <location>
        <begin position="267"/>
        <end position="327"/>
    </location>
</feature>
<dbReference type="Pfam" id="PF13813">
    <property type="entry name" value="MBOAT_2"/>
    <property type="match status" value="1"/>
</dbReference>
<evidence type="ECO:0000313" key="9">
    <source>
        <dbReference type="Proteomes" id="UP000758155"/>
    </source>
</evidence>
<comment type="caution">
    <text evidence="8">The sequence shown here is derived from an EMBL/GenBank/DDBJ whole genome shotgun (WGS) entry which is preliminary data.</text>
</comment>
<dbReference type="OrthoDB" id="1077582at2759"/>
<keyword evidence="9" id="KW-1185">Reference proteome</keyword>
<dbReference type="GO" id="GO:0016020">
    <property type="term" value="C:membrane"/>
    <property type="evidence" value="ECO:0007669"/>
    <property type="project" value="UniProtKB-SubCell"/>
</dbReference>
<keyword evidence="4 6" id="KW-0472">Membrane</keyword>
<dbReference type="Proteomes" id="UP000758155">
    <property type="component" value="Unassembled WGS sequence"/>
</dbReference>
<dbReference type="InterPro" id="IPR032805">
    <property type="entry name" value="Wax_synthase_dom"/>
</dbReference>
<feature type="transmembrane region" description="Helical" evidence="6">
    <location>
        <begin position="6"/>
        <end position="26"/>
    </location>
</feature>
<evidence type="ECO:0000256" key="6">
    <source>
        <dbReference type="SAM" id="Phobius"/>
    </source>
</evidence>
<dbReference type="EMBL" id="SWKV01000077">
    <property type="protein sequence ID" value="KAF3033693.1"/>
    <property type="molecule type" value="Genomic_DNA"/>
</dbReference>
<feature type="transmembrane region" description="Helical" evidence="6">
    <location>
        <begin position="63"/>
        <end position="82"/>
    </location>
</feature>
<evidence type="ECO:0000256" key="1">
    <source>
        <dbReference type="ARBA" id="ARBA00004141"/>
    </source>
</evidence>
<comment type="subcellular location">
    <subcellularLocation>
        <location evidence="1">Membrane</location>
        <topology evidence="1">Multi-pass membrane protein</topology>
    </subcellularLocation>
</comment>
<evidence type="ECO:0000256" key="3">
    <source>
        <dbReference type="ARBA" id="ARBA00022989"/>
    </source>
</evidence>
<feature type="transmembrane region" description="Helical" evidence="6">
    <location>
        <begin position="33"/>
        <end position="51"/>
    </location>
</feature>
<feature type="region of interest" description="Disordered" evidence="5">
    <location>
        <begin position="101"/>
        <end position="122"/>
    </location>
</feature>
<evidence type="ECO:0000313" key="8">
    <source>
        <dbReference type="EMBL" id="KAF3033693.1"/>
    </source>
</evidence>
<accession>A0A9P5BX04</accession>
<gene>
    <name evidence="8" type="ORF">E8E12_004177</name>
</gene>
<keyword evidence="2 6" id="KW-0812">Transmembrane</keyword>
<evidence type="ECO:0000256" key="4">
    <source>
        <dbReference type="ARBA" id="ARBA00023136"/>
    </source>
</evidence>
<dbReference type="AlphaFoldDB" id="A0A9P5BX04"/>
<feature type="transmembrane region" description="Helical" evidence="6">
    <location>
        <begin position="235"/>
        <end position="262"/>
    </location>
</feature>
<evidence type="ECO:0000256" key="2">
    <source>
        <dbReference type="ARBA" id="ARBA00022692"/>
    </source>
</evidence>
<sequence>MAFQLPLIFTTLQPLLIIASNVLTLAIGPQRRVLQFAFSVPVLFLFAAQSLYRDWDRGWGLHYGLNCFVVTNLFVWFDWVVLNSPYREGWIKLDQRKSSEVPRDESTGSSPERAAFPKDDGGVVQSKSAVQKQRHGVPETFWGRLCWAARLSTTNRYIGWSCEVKNAPSSVPSTYPRWKFLVRKSLRFALFYALKDAMYSYTAASPHGTWLDLHPSVPVIGFDASPFRDRLYWTWVYIALTYVSLELMCTLYSLISVAAFMASPSECPRMFNDLSECYSMRRAWSVVWHQQMRRVCSAPGIWAARDALKLTRGSFSSKYTQLFVGFAPEMDMLINFPGTRRKGRNPQRRV</sequence>
<protein>
    <recommendedName>
        <fullName evidence="7">Wax synthase domain-containing protein</fullName>
    </recommendedName>
</protein>
<evidence type="ECO:0000259" key="7">
    <source>
        <dbReference type="Pfam" id="PF13813"/>
    </source>
</evidence>
<organism evidence="8 9">
    <name type="scientific">Didymella heteroderae</name>
    <dbReference type="NCBI Taxonomy" id="1769908"/>
    <lineage>
        <taxon>Eukaryota</taxon>
        <taxon>Fungi</taxon>
        <taxon>Dikarya</taxon>
        <taxon>Ascomycota</taxon>
        <taxon>Pezizomycotina</taxon>
        <taxon>Dothideomycetes</taxon>
        <taxon>Pleosporomycetidae</taxon>
        <taxon>Pleosporales</taxon>
        <taxon>Pleosporineae</taxon>
        <taxon>Didymellaceae</taxon>
        <taxon>Didymella</taxon>
    </lineage>
</organism>
<name>A0A9P5BX04_9PLEO</name>
<proteinExistence type="predicted"/>
<evidence type="ECO:0000256" key="5">
    <source>
        <dbReference type="SAM" id="MobiDB-lite"/>
    </source>
</evidence>